<accession>A0A399RFY8</accession>
<dbReference type="InterPro" id="IPR010696">
    <property type="entry name" value="DUF1272"/>
</dbReference>
<gene>
    <name evidence="2" type="ORF">D1223_06470</name>
</gene>
<feature type="region of interest" description="Disordered" evidence="1">
    <location>
        <begin position="48"/>
        <end position="76"/>
    </location>
</feature>
<organism evidence="2 3">
    <name type="scientific">Henriciella mobilis</name>
    <dbReference type="NCBI Taxonomy" id="2305467"/>
    <lineage>
        <taxon>Bacteria</taxon>
        <taxon>Pseudomonadati</taxon>
        <taxon>Pseudomonadota</taxon>
        <taxon>Alphaproteobacteria</taxon>
        <taxon>Hyphomonadales</taxon>
        <taxon>Hyphomonadaceae</taxon>
        <taxon>Henriciella</taxon>
    </lineage>
</organism>
<comment type="caution">
    <text evidence="2">The sequence shown here is derived from an EMBL/GenBank/DDBJ whole genome shotgun (WGS) entry which is preliminary data.</text>
</comment>
<protein>
    <submittedName>
        <fullName evidence="2">DUF1272 domain-containing protein</fullName>
    </submittedName>
</protein>
<dbReference type="EMBL" id="QWFX01000006">
    <property type="protein sequence ID" value="RIJ30288.1"/>
    <property type="molecule type" value="Genomic_DNA"/>
</dbReference>
<dbReference type="OrthoDB" id="9808883at2"/>
<evidence type="ECO:0000313" key="3">
    <source>
        <dbReference type="Proteomes" id="UP000266385"/>
    </source>
</evidence>
<keyword evidence="3" id="KW-1185">Reference proteome</keyword>
<dbReference type="Proteomes" id="UP000266385">
    <property type="component" value="Unassembled WGS sequence"/>
</dbReference>
<reference evidence="2 3" key="1">
    <citation type="submission" date="2018-08" db="EMBL/GenBank/DDBJ databases">
        <title>Henriciella mobilis sp. nov., isolated from seawater.</title>
        <authorList>
            <person name="Cheng H."/>
            <person name="Wu Y.-H."/>
            <person name="Xu X.-W."/>
            <person name="Guo L.-L."/>
        </authorList>
    </citation>
    <scope>NUCLEOTIDE SEQUENCE [LARGE SCALE GENOMIC DNA]</scope>
    <source>
        <strain evidence="2 3">JN25</strain>
    </source>
</reference>
<dbReference type="AlphaFoldDB" id="A0A399RFY8"/>
<name>A0A399RFY8_9PROT</name>
<proteinExistence type="predicted"/>
<sequence length="76" mass="8450">MLEMRPSCETCDKDLPADQTGAMICSFECTFCQACVRDVHKGECPNCGGGFSPRPRRKGEALEKYPASTKRIHKPK</sequence>
<evidence type="ECO:0000313" key="2">
    <source>
        <dbReference type="EMBL" id="RIJ30288.1"/>
    </source>
</evidence>
<dbReference type="RefSeq" id="WP_119375608.1">
    <property type="nucleotide sequence ID" value="NZ_QWFX01000006.1"/>
</dbReference>
<evidence type="ECO:0000256" key="1">
    <source>
        <dbReference type="SAM" id="MobiDB-lite"/>
    </source>
</evidence>
<dbReference type="Pfam" id="PF06906">
    <property type="entry name" value="DUF1272"/>
    <property type="match status" value="1"/>
</dbReference>